<accession>A0A7C1H9L3</accession>
<dbReference type="InterPro" id="IPR006059">
    <property type="entry name" value="SBP"/>
</dbReference>
<comment type="caution">
    <text evidence="1">The sequence shown here is derived from an EMBL/GenBank/DDBJ whole genome shotgun (WGS) entry which is preliminary data.</text>
</comment>
<protein>
    <submittedName>
        <fullName evidence="1">Sugar ABC transporter substrate-binding protein</fullName>
    </submittedName>
</protein>
<proteinExistence type="predicted"/>
<dbReference type="AlphaFoldDB" id="A0A7C1H9L3"/>
<dbReference type="CDD" id="cd13585">
    <property type="entry name" value="PBP2_TMBP_like"/>
    <property type="match status" value="1"/>
</dbReference>
<reference evidence="1" key="1">
    <citation type="journal article" date="2020" name="mSystems">
        <title>Genome- and Community-Level Interaction Insights into Carbon Utilization and Element Cycling Functions of Hydrothermarchaeota in Hydrothermal Sediment.</title>
        <authorList>
            <person name="Zhou Z."/>
            <person name="Liu Y."/>
            <person name="Xu W."/>
            <person name="Pan J."/>
            <person name="Luo Z.H."/>
            <person name="Li M."/>
        </authorList>
    </citation>
    <scope>NUCLEOTIDE SEQUENCE [LARGE SCALE GENOMIC DNA]</scope>
    <source>
        <strain evidence="1">SpSt-1179</strain>
    </source>
</reference>
<dbReference type="Pfam" id="PF01547">
    <property type="entry name" value="SBP_bac_1"/>
    <property type="match status" value="1"/>
</dbReference>
<dbReference type="EMBL" id="DSBT01000201">
    <property type="protein sequence ID" value="HDP77968.1"/>
    <property type="molecule type" value="Genomic_DNA"/>
</dbReference>
<dbReference type="InterPro" id="IPR050490">
    <property type="entry name" value="Bact_solute-bd_prot1"/>
</dbReference>
<dbReference type="Proteomes" id="UP000886198">
    <property type="component" value="Unassembled WGS sequence"/>
</dbReference>
<evidence type="ECO:0000313" key="1">
    <source>
        <dbReference type="EMBL" id="HDP77968.1"/>
    </source>
</evidence>
<sequence length="416" mass="47116">MKKRVFISLLLVMLIGVFSFGVVTLNFIEVLTSPARTQVIKEIIADFEAKNPDIKINLISPPYEQADQRATLMLNTNQALDIIEVRDYTVKQFVNNGKLENLESYLAGWEHNDTLTFVANQAARTVDDTAFIVPQFFFIKGLFVRTDVLEELGVNYIPKTMSELVELCIEITDPDKNQFGFGFRGKSWEFKFSDLIATSFLSDIDAANIYKTQSGDVYFDDPRALEGLKMYVRLFEGGVPADGINWGFNEQVNAFVSGITPFLIQDPDTVALVDEMLGREYYTVVPVPVGPSGKAYLDYGFSGLGIPSYSKHKEEAWEFIKYISSPEVNAYYSKSYGPLPIHSSTYENDPYFSSGVYTAWSYMMSHPEKYVFASYPLDSEKWPGWPEIHQQDMQSLLLGDTTIEAVAAKWAEYWAD</sequence>
<dbReference type="SUPFAM" id="SSF53850">
    <property type="entry name" value="Periplasmic binding protein-like II"/>
    <property type="match status" value="1"/>
</dbReference>
<dbReference type="PANTHER" id="PTHR43649">
    <property type="entry name" value="ARABINOSE-BINDING PROTEIN-RELATED"/>
    <property type="match status" value="1"/>
</dbReference>
<dbReference type="Gene3D" id="3.40.190.10">
    <property type="entry name" value="Periplasmic binding protein-like II"/>
    <property type="match status" value="1"/>
</dbReference>
<dbReference type="PANTHER" id="PTHR43649:SF12">
    <property type="entry name" value="DIACETYLCHITOBIOSE BINDING PROTEIN DASA"/>
    <property type="match status" value="1"/>
</dbReference>
<organism evidence="1">
    <name type="scientific">Mesotoga infera</name>
    <dbReference type="NCBI Taxonomy" id="1236046"/>
    <lineage>
        <taxon>Bacteria</taxon>
        <taxon>Thermotogati</taxon>
        <taxon>Thermotogota</taxon>
        <taxon>Thermotogae</taxon>
        <taxon>Kosmotogales</taxon>
        <taxon>Kosmotogaceae</taxon>
        <taxon>Mesotoga</taxon>
    </lineage>
</organism>
<name>A0A7C1H9L3_9BACT</name>
<gene>
    <name evidence="1" type="ORF">ENN47_07275</name>
</gene>